<comment type="caution">
    <text evidence="3">The sequence shown here is derived from an EMBL/GenBank/DDBJ whole genome shotgun (WGS) entry which is preliminary data.</text>
</comment>
<dbReference type="EMBL" id="JAWDEY010000010">
    <property type="protein sequence ID" value="KAK6589997.1"/>
    <property type="molecule type" value="Genomic_DNA"/>
</dbReference>
<gene>
    <name evidence="3" type="ORF">RS030_192886</name>
</gene>
<keyword evidence="4" id="KW-1185">Reference proteome</keyword>
<dbReference type="PROSITE" id="PS01066">
    <property type="entry name" value="UPP_SYNTHASE"/>
    <property type="match status" value="1"/>
</dbReference>
<accession>A0AAV9XZH9</accession>
<dbReference type="Proteomes" id="UP001311799">
    <property type="component" value="Unassembled WGS sequence"/>
</dbReference>
<evidence type="ECO:0008006" key="5">
    <source>
        <dbReference type="Google" id="ProtNLM"/>
    </source>
</evidence>
<evidence type="ECO:0000313" key="3">
    <source>
        <dbReference type="EMBL" id="KAK6589997.1"/>
    </source>
</evidence>
<protein>
    <recommendedName>
        <fullName evidence="5">Alkyl transferase</fullName>
    </recommendedName>
</protein>
<reference evidence="3 4" key="1">
    <citation type="submission" date="2023-10" db="EMBL/GenBank/DDBJ databases">
        <title>Comparative genomics analysis reveals potential genetic determinants of host preference in Cryptosporidium xiaoi.</title>
        <authorList>
            <person name="Xiao L."/>
            <person name="Li J."/>
        </authorList>
    </citation>
    <scope>NUCLEOTIDE SEQUENCE [LARGE SCALE GENOMIC DNA]</scope>
    <source>
        <strain evidence="3 4">52996</strain>
    </source>
</reference>
<dbReference type="GO" id="GO:0016094">
    <property type="term" value="P:polyprenol biosynthetic process"/>
    <property type="evidence" value="ECO:0007669"/>
    <property type="project" value="TreeGrafter"/>
</dbReference>
<dbReference type="InterPro" id="IPR036424">
    <property type="entry name" value="UPP_synth-like_sf"/>
</dbReference>
<dbReference type="Pfam" id="PF01255">
    <property type="entry name" value="Prenyltransf"/>
    <property type="match status" value="1"/>
</dbReference>
<dbReference type="PANTHER" id="PTHR10291">
    <property type="entry name" value="DEHYDRODOLICHYL DIPHOSPHATE SYNTHASE FAMILY MEMBER"/>
    <property type="match status" value="1"/>
</dbReference>
<dbReference type="CDD" id="cd00475">
    <property type="entry name" value="Cis_IPPS"/>
    <property type="match status" value="1"/>
</dbReference>
<dbReference type="InterPro" id="IPR001441">
    <property type="entry name" value="UPP_synth-like"/>
</dbReference>
<organism evidence="3 4">
    <name type="scientific">Cryptosporidium xiaoi</name>
    <dbReference type="NCBI Taxonomy" id="659607"/>
    <lineage>
        <taxon>Eukaryota</taxon>
        <taxon>Sar</taxon>
        <taxon>Alveolata</taxon>
        <taxon>Apicomplexa</taxon>
        <taxon>Conoidasida</taxon>
        <taxon>Coccidia</taxon>
        <taxon>Eucoccidiorida</taxon>
        <taxon>Eimeriorina</taxon>
        <taxon>Cryptosporidiidae</taxon>
        <taxon>Cryptosporidium</taxon>
    </lineage>
</organism>
<dbReference type="PANTHER" id="PTHR10291:SF43">
    <property type="entry name" value="DEHYDRODOLICHYL DIPHOSPHATE SYNTHASE COMPLEX SUBUNIT DHDDS"/>
    <property type="match status" value="1"/>
</dbReference>
<evidence type="ECO:0000256" key="2">
    <source>
        <dbReference type="ARBA" id="ARBA00022679"/>
    </source>
</evidence>
<keyword evidence="2" id="KW-0808">Transferase</keyword>
<dbReference type="Gene3D" id="3.40.1180.10">
    <property type="entry name" value="Decaprenyl diphosphate synthase-like"/>
    <property type="match status" value="1"/>
</dbReference>
<dbReference type="SUPFAM" id="SSF64005">
    <property type="entry name" value="Undecaprenyl diphosphate synthase"/>
    <property type="match status" value="1"/>
</dbReference>
<name>A0AAV9XZH9_9CRYT</name>
<comment type="similarity">
    <text evidence="1">Belongs to the UPP synthase family.</text>
</comment>
<proteinExistence type="inferred from homology"/>
<dbReference type="AlphaFoldDB" id="A0AAV9XZH9"/>
<sequence>MLTLEGVLDYLLTKVLRRFSPDHVALILDGNRRYAKLRGITQMEGHIEGAFIMKKIIPKLIELNVKYVSMFVFSVENFSRKESSVEETLSVIRSYLVQEKDWLNEVDSKVLVSGKLEMLPIDLRNLLIELENDTKNNKGIVFNVCCAYSYTTELEYSMNRYLCDYKSKKHAVKRDLNNKNSHNQTGSMLEDKINNEENECVISDEIYKNYLYNPEVPFPEILIRTSGETRLSDYLIYQVCHNTRIYFVKVLWPQLNNLTVLFVILHYVLFYS</sequence>
<dbReference type="GO" id="GO:0005783">
    <property type="term" value="C:endoplasmic reticulum"/>
    <property type="evidence" value="ECO:0007669"/>
    <property type="project" value="TreeGrafter"/>
</dbReference>
<evidence type="ECO:0000313" key="4">
    <source>
        <dbReference type="Proteomes" id="UP001311799"/>
    </source>
</evidence>
<dbReference type="GO" id="GO:0045547">
    <property type="term" value="F:ditrans,polycis-polyprenyl diphosphate synthase [(2E,6E)-farnesyl diphosphate specific] activity"/>
    <property type="evidence" value="ECO:0007669"/>
    <property type="project" value="TreeGrafter"/>
</dbReference>
<evidence type="ECO:0000256" key="1">
    <source>
        <dbReference type="ARBA" id="ARBA00005432"/>
    </source>
</evidence>
<dbReference type="InterPro" id="IPR018520">
    <property type="entry name" value="UPP_synth-like_CS"/>
</dbReference>